<gene>
    <name evidence="16" type="ORF">SmJEL517_g01423</name>
</gene>
<dbReference type="GeneID" id="42002648"/>
<name>A0A507C9Y5_9FUNG</name>
<dbReference type="InterPro" id="IPR032319">
    <property type="entry name" value="CLP1_P"/>
</dbReference>
<feature type="region of interest" description="Disordered" evidence="12">
    <location>
        <begin position="34"/>
        <end position="60"/>
    </location>
</feature>
<evidence type="ECO:0000313" key="17">
    <source>
        <dbReference type="Proteomes" id="UP000319731"/>
    </source>
</evidence>
<dbReference type="AlphaFoldDB" id="A0A507C9Y5"/>
<evidence type="ECO:0000256" key="8">
    <source>
        <dbReference type="ARBA" id="ARBA00022777"/>
    </source>
</evidence>
<dbReference type="GO" id="GO:0005524">
    <property type="term" value="F:ATP binding"/>
    <property type="evidence" value="ECO:0007669"/>
    <property type="project" value="UniProtKB-KW"/>
</dbReference>
<evidence type="ECO:0000256" key="9">
    <source>
        <dbReference type="ARBA" id="ARBA00022840"/>
    </source>
</evidence>
<dbReference type="GO" id="GO:0051731">
    <property type="term" value="F:polynucleotide 5'-hydroxyl-kinase activity"/>
    <property type="evidence" value="ECO:0007669"/>
    <property type="project" value="InterPro"/>
</dbReference>
<dbReference type="Proteomes" id="UP000319731">
    <property type="component" value="Unassembled WGS sequence"/>
</dbReference>
<dbReference type="Pfam" id="PF16575">
    <property type="entry name" value="CLP1_P"/>
    <property type="match status" value="1"/>
</dbReference>
<keyword evidence="7" id="KW-0547">Nucleotide-binding</keyword>
<feature type="region of interest" description="Disordered" evidence="12">
    <location>
        <begin position="1"/>
        <end position="20"/>
    </location>
</feature>
<evidence type="ECO:0000256" key="7">
    <source>
        <dbReference type="ARBA" id="ARBA00022741"/>
    </source>
</evidence>
<evidence type="ECO:0000256" key="10">
    <source>
        <dbReference type="ARBA" id="ARBA00023242"/>
    </source>
</evidence>
<dbReference type="GO" id="GO:0000448">
    <property type="term" value="P:cleavage in ITS2 between 5.8S rRNA and LSU-rRNA of tricistronic rRNA transcript (SSU-rRNA, 5.8S rRNA, LSU-rRNA)"/>
    <property type="evidence" value="ECO:0007669"/>
    <property type="project" value="TreeGrafter"/>
</dbReference>
<evidence type="ECO:0000259" key="13">
    <source>
        <dbReference type="Pfam" id="PF16575"/>
    </source>
</evidence>
<evidence type="ECO:0000256" key="1">
    <source>
        <dbReference type="ARBA" id="ARBA00004604"/>
    </source>
</evidence>
<reference evidence="16 17" key="1">
    <citation type="journal article" date="2019" name="Sci. Rep.">
        <title>Comparative genomics of chytrid fungi reveal insights into the obligate biotrophic and pathogenic lifestyle of Synchytrium endobioticum.</title>
        <authorList>
            <person name="van de Vossenberg B.T.L.H."/>
            <person name="Warris S."/>
            <person name="Nguyen H.D.T."/>
            <person name="van Gent-Pelzer M.P.E."/>
            <person name="Joly D.L."/>
            <person name="van de Geest H.C."/>
            <person name="Bonants P.J.M."/>
            <person name="Smith D.S."/>
            <person name="Levesque C.A."/>
            <person name="van der Lee T.A.J."/>
        </authorList>
    </citation>
    <scope>NUCLEOTIDE SEQUENCE [LARGE SCALE GENOMIC DNA]</scope>
    <source>
        <strain evidence="16 17">JEL517</strain>
    </source>
</reference>
<keyword evidence="8" id="KW-0418">Kinase</keyword>
<evidence type="ECO:0000259" key="14">
    <source>
        <dbReference type="Pfam" id="PF24419"/>
    </source>
</evidence>
<evidence type="ECO:0000256" key="4">
    <source>
        <dbReference type="ARBA" id="ARBA00019824"/>
    </source>
</evidence>
<dbReference type="EMBL" id="QEAO01000005">
    <property type="protein sequence ID" value="TPX36291.1"/>
    <property type="molecule type" value="Genomic_DNA"/>
</dbReference>
<dbReference type="Gene3D" id="3.40.50.300">
    <property type="entry name" value="P-loop containing nucleotide triphosphate hydrolases"/>
    <property type="match status" value="1"/>
</dbReference>
<evidence type="ECO:0000256" key="11">
    <source>
        <dbReference type="ARBA" id="ARBA00071212"/>
    </source>
</evidence>
<dbReference type="OrthoDB" id="2405412at2759"/>
<feature type="domain" description="NOL9 N-terminal" evidence="14">
    <location>
        <begin position="92"/>
        <end position="241"/>
    </location>
</feature>
<evidence type="ECO:0000256" key="12">
    <source>
        <dbReference type="SAM" id="MobiDB-lite"/>
    </source>
</evidence>
<dbReference type="InterPro" id="IPR057570">
    <property type="entry name" value="NOL9_C"/>
</dbReference>
<keyword evidence="10" id="KW-0539">Nucleus</keyword>
<comment type="caution">
    <text evidence="16">The sequence shown here is derived from an EMBL/GenBank/DDBJ whole genome shotgun (WGS) entry which is preliminary data.</text>
</comment>
<evidence type="ECO:0000256" key="6">
    <source>
        <dbReference type="ARBA" id="ARBA00022679"/>
    </source>
</evidence>
<keyword evidence="5" id="KW-0698">rRNA processing</keyword>
<evidence type="ECO:0000313" key="16">
    <source>
        <dbReference type="EMBL" id="TPX36291.1"/>
    </source>
</evidence>
<feature type="compositionally biased region" description="Polar residues" evidence="12">
    <location>
        <begin position="35"/>
        <end position="54"/>
    </location>
</feature>
<evidence type="ECO:0000259" key="15">
    <source>
        <dbReference type="Pfam" id="PF25467"/>
    </source>
</evidence>
<dbReference type="Pfam" id="PF24419">
    <property type="entry name" value="Cupin_NOL9"/>
    <property type="match status" value="1"/>
</dbReference>
<dbReference type="PANTHER" id="PTHR12755">
    <property type="entry name" value="CLEAVAGE/POLYADENYLATION FACTOR IA SUBUNIT CLP1P"/>
    <property type="match status" value="1"/>
</dbReference>
<comment type="subcellular location">
    <subcellularLocation>
        <location evidence="1">Nucleus</location>
        <location evidence="1">Nucleolus</location>
    </subcellularLocation>
</comment>
<dbReference type="InterPro" id="IPR027417">
    <property type="entry name" value="P-loop_NTPase"/>
</dbReference>
<proteinExistence type="inferred from homology"/>
<dbReference type="InterPro" id="IPR057573">
    <property type="entry name" value="NOL9_N"/>
</dbReference>
<dbReference type="PANTHER" id="PTHR12755:SF3">
    <property type="entry name" value="POLYNUCLEOTIDE 5'-HYDROXYL-KINASE NOL9"/>
    <property type="match status" value="1"/>
</dbReference>
<feature type="domain" description="NOL9 C-terminal" evidence="15">
    <location>
        <begin position="510"/>
        <end position="622"/>
    </location>
</feature>
<evidence type="ECO:0000256" key="3">
    <source>
        <dbReference type="ARBA" id="ARBA00018706"/>
    </source>
</evidence>
<dbReference type="InterPro" id="IPR045116">
    <property type="entry name" value="Clp1/Grc3"/>
</dbReference>
<organism evidence="16 17">
    <name type="scientific">Synchytrium microbalum</name>
    <dbReference type="NCBI Taxonomy" id="1806994"/>
    <lineage>
        <taxon>Eukaryota</taxon>
        <taxon>Fungi</taxon>
        <taxon>Fungi incertae sedis</taxon>
        <taxon>Chytridiomycota</taxon>
        <taxon>Chytridiomycota incertae sedis</taxon>
        <taxon>Chytridiomycetes</taxon>
        <taxon>Synchytriales</taxon>
        <taxon>Synchytriaceae</taxon>
        <taxon>Synchytrium</taxon>
    </lineage>
</organism>
<feature type="domain" description="Clp1 P-loop" evidence="13">
    <location>
        <begin position="295"/>
        <end position="441"/>
    </location>
</feature>
<keyword evidence="9" id="KW-0067">ATP-binding</keyword>
<dbReference type="RefSeq" id="XP_031026604.1">
    <property type="nucleotide sequence ID" value="XM_031167351.1"/>
</dbReference>
<accession>A0A507C9Y5</accession>
<evidence type="ECO:0000256" key="5">
    <source>
        <dbReference type="ARBA" id="ARBA00022552"/>
    </source>
</evidence>
<evidence type="ECO:0000256" key="2">
    <source>
        <dbReference type="ARBA" id="ARBA00011003"/>
    </source>
</evidence>
<sequence>MASIKKRKAGTNEVGIPSSSNPFVVLRTIKKVKTESNGRNTAETSETNVDQPRQNGGGAQQELQQNGFMGIGSWQANGSETALSTFLPTSSTFVTDTSSEIAVLAMRSDETLCFKGSILVCPLRGSISVMGARIHADKQVAQATLQSPYALPSTKLHLHRILSPKTNSLLVIKAESTTSSEAIERKETTWSIDNKTQQRISLLLNKLKPDSDMTVVLVKSCICDAIESLEGCMPQFNNLFTGSESGCYDSGIRGFVPMVGPAAASLSAVKVPNSWTDAVNQVLNGPETQTVCVIGSKHVGKSTFARYLTNSLLNQYAALSYLDADLGQPELSPVAVVSLHTVSNYLLGPPFTHLDSTTSKSVFLGASSPKDEPDAYLDALSELVRERNENDESRTIPCVVNTSGWVKGMGFDLLSHFILTLKPTHIIHVTDDSTPSKNLPADFGQILAQMAGPQLNYTVPAITMIEAVDETVARSRFSAMDFRTLNLQSYFCIPTSMQTTIPTYTHPTCQTPTSASCSSIQIQFVHGSVPPQHTLRALNGTIVGLVIDSSFPKQEATDVDEASKKKLALLKTQTILPARNTHCVGLGLIRAIEQTDTEIILYVITPVRLNMLQKVNLIVRGGGFEAPVSLLVADAGTRLGRVGLGLAPDIPYVMDAGMSDGIV</sequence>
<keyword evidence="17" id="KW-1185">Reference proteome</keyword>
<dbReference type="SUPFAM" id="SSF52540">
    <property type="entry name" value="P-loop containing nucleoside triphosphate hydrolases"/>
    <property type="match status" value="1"/>
</dbReference>
<dbReference type="STRING" id="1806994.A0A507C9Y5"/>
<dbReference type="GO" id="GO:0005730">
    <property type="term" value="C:nucleolus"/>
    <property type="evidence" value="ECO:0007669"/>
    <property type="project" value="UniProtKB-SubCell"/>
</dbReference>
<comment type="similarity">
    <text evidence="2">Belongs to the Clp1 family. NOL9/GRC3 subfamily.</text>
</comment>
<dbReference type="Pfam" id="PF25467">
    <property type="entry name" value="NOL9_C"/>
    <property type="match status" value="1"/>
</dbReference>
<protein>
    <recommendedName>
        <fullName evidence="4">Polynucleotide 5'-hydroxyl-kinase GRC3</fullName>
    </recommendedName>
    <alternativeName>
        <fullName evidence="11">Polynucleotide 5'-hydroxyl-kinase NOL9</fullName>
    </alternativeName>
    <alternativeName>
        <fullName evidence="3">Polynucleotide 5'-hydroxyl-kinase grc3</fullName>
    </alternativeName>
</protein>
<keyword evidence="6" id="KW-0808">Transferase</keyword>